<dbReference type="InterPro" id="IPR036277">
    <property type="entry name" value="SMC_hinge_sf"/>
</dbReference>
<evidence type="ECO:0000256" key="6">
    <source>
        <dbReference type="ARBA" id="ARBA00022840"/>
    </source>
</evidence>
<dbReference type="HOGENOM" id="CLU_001042_9_0_1"/>
<keyword evidence="7 12" id="KW-0175">Coiled coil</keyword>
<dbReference type="Pfam" id="PF06470">
    <property type="entry name" value="SMC_hinge"/>
    <property type="match status" value="1"/>
</dbReference>
<keyword evidence="4" id="KW-0547">Nucleotide-binding</keyword>
<dbReference type="AlphaFoldDB" id="A0A0C2WAX8"/>
<dbReference type="InterPro" id="IPR027417">
    <property type="entry name" value="P-loop_NTPase"/>
</dbReference>
<evidence type="ECO:0000256" key="7">
    <source>
        <dbReference type="ARBA" id="ARBA00023054"/>
    </source>
</evidence>
<evidence type="ECO:0000313" key="14">
    <source>
        <dbReference type="EMBL" id="KIM23563.1"/>
    </source>
</evidence>
<feature type="domain" description="SMC hinge" evidence="13">
    <location>
        <begin position="522"/>
        <end position="643"/>
    </location>
</feature>
<dbReference type="InterPro" id="IPR024704">
    <property type="entry name" value="SMC"/>
</dbReference>
<dbReference type="SMART" id="SM00968">
    <property type="entry name" value="SMC_hinge"/>
    <property type="match status" value="1"/>
</dbReference>
<dbReference type="FunFam" id="1.20.1060.20:FF:000005">
    <property type="entry name" value="Structural maintenance of chromosomes 2"/>
    <property type="match status" value="1"/>
</dbReference>
<keyword evidence="5" id="KW-0498">Mitosis</keyword>
<dbReference type="GO" id="GO:0005694">
    <property type="term" value="C:chromosome"/>
    <property type="evidence" value="ECO:0007669"/>
    <property type="project" value="InterPro"/>
</dbReference>
<keyword evidence="9 11" id="KW-0539">Nucleus</keyword>
<dbReference type="GO" id="GO:0007059">
    <property type="term" value="P:chromosome segregation"/>
    <property type="evidence" value="ECO:0007669"/>
    <property type="project" value="UniProtKB-ARBA"/>
</dbReference>
<evidence type="ECO:0000256" key="1">
    <source>
        <dbReference type="ARBA" id="ARBA00004123"/>
    </source>
</evidence>
<dbReference type="Gene3D" id="1.20.1060.20">
    <property type="match status" value="1"/>
</dbReference>
<proteinExistence type="inferred from homology"/>
<feature type="coiled-coil region" evidence="12">
    <location>
        <begin position="260"/>
        <end position="445"/>
    </location>
</feature>
<keyword evidence="15" id="KW-1185">Reference proteome</keyword>
<evidence type="ECO:0000256" key="4">
    <source>
        <dbReference type="ARBA" id="ARBA00022741"/>
    </source>
</evidence>
<dbReference type="PIRSF" id="PIRSF005719">
    <property type="entry name" value="SMC"/>
    <property type="match status" value="1"/>
</dbReference>
<dbReference type="STRING" id="933852.A0A0C2WAX8"/>
<evidence type="ECO:0000256" key="2">
    <source>
        <dbReference type="ARBA" id="ARBA00005231"/>
    </source>
</evidence>
<keyword evidence="6" id="KW-0067">ATP-binding</keyword>
<accession>A0A0C2WAX8</accession>
<dbReference type="GO" id="GO:0051301">
    <property type="term" value="P:cell division"/>
    <property type="evidence" value="ECO:0007669"/>
    <property type="project" value="UniProtKB-KW"/>
</dbReference>
<evidence type="ECO:0000313" key="15">
    <source>
        <dbReference type="Proteomes" id="UP000054097"/>
    </source>
</evidence>
<dbReference type="Pfam" id="PF02463">
    <property type="entry name" value="SMC_N"/>
    <property type="match status" value="1"/>
</dbReference>
<evidence type="ECO:0000256" key="11">
    <source>
        <dbReference type="PIRNR" id="PIRNR005719"/>
    </source>
</evidence>
<dbReference type="FunFam" id="3.40.50.300:FF:000385">
    <property type="entry name" value="Structural maintenance of chromosomes 2"/>
    <property type="match status" value="1"/>
</dbReference>
<evidence type="ECO:0000256" key="3">
    <source>
        <dbReference type="ARBA" id="ARBA00022618"/>
    </source>
</evidence>
<reference evidence="15" key="2">
    <citation type="submission" date="2015-01" db="EMBL/GenBank/DDBJ databases">
        <title>Evolutionary Origins and Diversification of the Mycorrhizal Mutualists.</title>
        <authorList>
            <consortium name="DOE Joint Genome Institute"/>
            <consortium name="Mycorrhizal Genomics Consortium"/>
            <person name="Kohler A."/>
            <person name="Kuo A."/>
            <person name="Nagy L.G."/>
            <person name="Floudas D."/>
            <person name="Copeland A."/>
            <person name="Barry K.W."/>
            <person name="Cichocki N."/>
            <person name="Veneault-Fourrey C."/>
            <person name="LaButti K."/>
            <person name="Lindquist E.A."/>
            <person name="Lipzen A."/>
            <person name="Lundell T."/>
            <person name="Morin E."/>
            <person name="Murat C."/>
            <person name="Riley R."/>
            <person name="Ohm R."/>
            <person name="Sun H."/>
            <person name="Tunlid A."/>
            <person name="Henrissat B."/>
            <person name="Grigoriev I.V."/>
            <person name="Hibbett D.S."/>
            <person name="Martin F."/>
        </authorList>
    </citation>
    <scope>NUCLEOTIDE SEQUENCE [LARGE SCALE GENOMIC DNA]</scope>
    <source>
        <strain evidence="15">MAFF 305830</strain>
    </source>
</reference>
<dbReference type="Gene3D" id="1.10.287.1700">
    <property type="match status" value="1"/>
</dbReference>
<feature type="coiled-coil region" evidence="12">
    <location>
        <begin position="171"/>
        <end position="198"/>
    </location>
</feature>
<keyword evidence="10" id="KW-0131">Cell cycle</keyword>
<reference evidence="14 15" key="1">
    <citation type="submission" date="2014-04" db="EMBL/GenBank/DDBJ databases">
        <authorList>
            <consortium name="DOE Joint Genome Institute"/>
            <person name="Kuo A."/>
            <person name="Zuccaro A."/>
            <person name="Kohler A."/>
            <person name="Nagy L.G."/>
            <person name="Floudas D."/>
            <person name="Copeland A."/>
            <person name="Barry K.W."/>
            <person name="Cichocki N."/>
            <person name="Veneault-Fourrey C."/>
            <person name="LaButti K."/>
            <person name="Lindquist E.A."/>
            <person name="Lipzen A."/>
            <person name="Lundell T."/>
            <person name="Morin E."/>
            <person name="Murat C."/>
            <person name="Sun H."/>
            <person name="Tunlid A."/>
            <person name="Henrissat B."/>
            <person name="Grigoriev I.V."/>
            <person name="Hibbett D.S."/>
            <person name="Martin F."/>
            <person name="Nordberg H.P."/>
            <person name="Cantor M.N."/>
            <person name="Hua S.X."/>
        </authorList>
    </citation>
    <scope>NUCLEOTIDE SEQUENCE [LARGE SCALE GENOMIC DNA]</scope>
    <source>
        <strain evidence="14 15">MAFF 305830</strain>
    </source>
</reference>
<dbReference type="InterPro" id="IPR003395">
    <property type="entry name" value="RecF/RecN/SMC_N"/>
</dbReference>
<organism evidence="14 15">
    <name type="scientific">Serendipita vermifera MAFF 305830</name>
    <dbReference type="NCBI Taxonomy" id="933852"/>
    <lineage>
        <taxon>Eukaryota</taxon>
        <taxon>Fungi</taxon>
        <taxon>Dikarya</taxon>
        <taxon>Basidiomycota</taxon>
        <taxon>Agaricomycotina</taxon>
        <taxon>Agaricomycetes</taxon>
        <taxon>Sebacinales</taxon>
        <taxon>Serendipitaceae</taxon>
        <taxon>Serendipita</taxon>
    </lineage>
</organism>
<evidence type="ECO:0000256" key="12">
    <source>
        <dbReference type="SAM" id="Coils"/>
    </source>
</evidence>
<evidence type="ECO:0000256" key="5">
    <source>
        <dbReference type="ARBA" id="ARBA00022776"/>
    </source>
</evidence>
<dbReference type="EMBL" id="KN824335">
    <property type="protein sequence ID" value="KIM23563.1"/>
    <property type="molecule type" value="Genomic_DNA"/>
</dbReference>
<evidence type="ECO:0000259" key="13">
    <source>
        <dbReference type="SMART" id="SM00968"/>
    </source>
</evidence>
<dbReference type="GO" id="GO:0016887">
    <property type="term" value="F:ATP hydrolysis activity"/>
    <property type="evidence" value="ECO:0007669"/>
    <property type="project" value="InterPro"/>
</dbReference>
<keyword evidence="8" id="KW-0226">DNA condensation</keyword>
<dbReference type="GO" id="GO:0005524">
    <property type="term" value="F:ATP binding"/>
    <property type="evidence" value="ECO:0007669"/>
    <property type="project" value="UniProtKB-KW"/>
</dbReference>
<dbReference type="SUPFAM" id="SSF52540">
    <property type="entry name" value="P-loop containing nucleoside triphosphate hydrolases"/>
    <property type="match status" value="1"/>
</dbReference>
<feature type="coiled-coil region" evidence="12">
    <location>
        <begin position="741"/>
        <end position="940"/>
    </location>
</feature>
<dbReference type="InterPro" id="IPR010935">
    <property type="entry name" value="SMC_hinge"/>
</dbReference>
<dbReference type="GO" id="GO:0030261">
    <property type="term" value="P:chromosome condensation"/>
    <property type="evidence" value="ECO:0007669"/>
    <property type="project" value="UniProtKB-KW"/>
</dbReference>
<gene>
    <name evidence="14" type="ORF">M408DRAFT_332288</name>
</gene>
<dbReference type="PANTHER" id="PTHR43977">
    <property type="entry name" value="STRUCTURAL MAINTENANCE OF CHROMOSOMES PROTEIN 3"/>
    <property type="match status" value="1"/>
</dbReference>
<comment type="subcellular location">
    <subcellularLocation>
        <location evidence="1 11">Nucleus</location>
    </subcellularLocation>
</comment>
<sequence>MYLEELILEGFKSYPVRTSITGWDPSFSAVTGLNGSGKSNILDAICFVLGLTNMSQVRATNQQDLIYKRGQAGITRASVTAVFNNADRSKSPVGLEQCAQITVTRQIALPNVSKYLLNGHKSTQQAVQLLFQGVQLNINNPNFLIMQGRITKVLNMRPPEILGLIEEAAGTRMYEERKDKARKTMAKKEKRVAEITSLLDEEITPKLDKLRDEKRSFLAYQKQSTELEKLARVLAAYEWKESTERVKRRESELEKKTALLATCKEDATKREQELVNAETEKKAAIKRRDKELAKGGHFQKLEAQVAESEKKIVSLDTQIELKTASIRDEEARVKTLLDTAEALKTSVAEKTDEVVELDKAYKALKAEHEAFQQKYQSKQELLQTLQTGLADSANTSGGGYLGQLADAQARVVQAQTEEEQLKRQASIIEKELADARSRYKKIEREAGDGAKAVEKGKQDVEKLKRTLAGMHWSEEKETQAAGALRAARDEVRALTEKRDALRQRMSNLDFSYSDPTPGFDRRKVKGLVANLITILENQFPKATALEIAAGGRLYNVVVDDERIGGQLLQGGNLKKRVTLIPLNKIKAFTASAQKLSAATKVGSGKAQLALQLVGYEPEVSNAMAYVFGDVLICDDSETAKAVTFHPQIGLRSVTVNGDVYDPSGTISGGSAPSSSGLLIRVQELKGVENALEEAKALYRRLEQDEQKNANVKAGWTAAKRELDIKTHEVTLLEQQISGSNAARLGNDIKDLEKRLADIKEAAAAAQAKQKEAHQECKKLEKDMNEFKTNKDGKLKQLKAEVSQQKAELQALTVRLKTEQRTSQTATMELEQMKSDIETSEASVAEAREATEAHKAELAKLNKALTTTKAQYEEVSEKLQAELAALTRFDEEVKGLDKAIARIKEEITDAELNVRKAEHDIQTAQKEMASSQSHVNSLEKHHPWIREEQRQFGKKGSMYDWSGIDIPQAKEKARELEELQKGMKKKINPKVLNMIDTVEKKEAELKKNMQIVVGDKAKIEETIEQLDVLKLEALENTWTKVSKDFGDIFGDLLPGNSAKLQYAERGNIAAGLEVRVQLGSIWKQSLTELSGGQRSLIALSLIMSLLQFKPAPMYILDEVDAALDLSHTQHIGELFKNRFKGSQFIVVSLKDGLFNNANVLFRTKFRDGTSIVERTTQRSAAANGRAH</sequence>
<keyword evidence="3" id="KW-0132">Cell division</keyword>
<dbReference type="SUPFAM" id="SSF75553">
    <property type="entry name" value="Smc hinge domain"/>
    <property type="match status" value="1"/>
</dbReference>
<dbReference type="InterPro" id="IPR053716">
    <property type="entry name" value="Flag_assembly_chemotaxis_eff"/>
</dbReference>
<name>A0A0C2WAX8_SERVB</name>
<evidence type="ECO:0000256" key="9">
    <source>
        <dbReference type="ARBA" id="ARBA00023242"/>
    </source>
</evidence>
<dbReference type="Gene3D" id="3.30.70.1620">
    <property type="match status" value="1"/>
</dbReference>
<evidence type="ECO:0000256" key="8">
    <source>
        <dbReference type="ARBA" id="ARBA00023067"/>
    </source>
</evidence>
<comment type="similarity">
    <text evidence="2">Belongs to the SMC family. SMC2 subfamily.</text>
</comment>
<dbReference type="GO" id="GO:0005634">
    <property type="term" value="C:nucleus"/>
    <property type="evidence" value="ECO:0007669"/>
    <property type="project" value="UniProtKB-SubCell"/>
</dbReference>
<dbReference type="InterPro" id="IPR027120">
    <property type="entry name" value="Smc2_ABC"/>
</dbReference>
<protein>
    <recommendedName>
        <fullName evidence="11">Structural maintenance of chromosomes protein</fullName>
    </recommendedName>
</protein>
<dbReference type="Proteomes" id="UP000054097">
    <property type="component" value="Unassembled WGS sequence"/>
</dbReference>
<dbReference type="Gene3D" id="3.40.50.300">
    <property type="entry name" value="P-loop containing nucleotide triphosphate hydrolases"/>
    <property type="match status" value="2"/>
</dbReference>
<dbReference type="OrthoDB" id="10255539at2759"/>
<evidence type="ECO:0000256" key="10">
    <source>
        <dbReference type="ARBA" id="ARBA00023306"/>
    </source>
</evidence>
<dbReference type="CDD" id="cd03273">
    <property type="entry name" value="ABC_SMC2_euk"/>
    <property type="match status" value="1"/>
</dbReference>